<dbReference type="EMBL" id="LCYA01000093">
    <property type="protein sequence ID" value="KWV86409.1"/>
    <property type="molecule type" value="Genomic_DNA"/>
</dbReference>
<name>A0A120G6Z2_PSEFL</name>
<dbReference type="AlphaFoldDB" id="A0A120G6Z2"/>
<reference evidence="1 2" key="1">
    <citation type="submission" date="2015-05" db="EMBL/GenBank/DDBJ databases">
        <title>A genomic and transcriptomic approach to investigate the blue pigment phenotype in Pseudomonas fluorescens.</title>
        <authorList>
            <person name="Andreani N.A."/>
            <person name="Cardazzo B."/>
        </authorList>
    </citation>
    <scope>NUCLEOTIDE SEQUENCE [LARGE SCALE GENOMIC DNA]</scope>
    <source>
        <strain evidence="1 2">Ps_22</strain>
    </source>
</reference>
<organism evidence="1 2">
    <name type="scientific">Pseudomonas fluorescens</name>
    <dbReference type="NCBI Taxonomy" id="294"/>
    <lineage>
        <taxon>Bacteria</taxon>
        <taxon>Pseudomonadati</taxon>
        <taxon>Pseudomonadota</taxon>
        <taxon>Gammaproteobacteria</taxon>
        <taxon>Pseudomonadales</taxon>
        <taxon>Pseudomonadaceae</taxon>
        <taxon>Pseudomonas</taxon>
    </lineage>
</organism>
<protein>
    <submittedName>
        <fullName evidence="1">Uncharacterized protein</fullName>
    </submittedName>
</protein>
<gene>
    <name evidence="1" type="ORF">PFLmoz3_03842</name>
</gene>
<evidence type="ECO:0000313" key="1">
    <source>
        <dbReference type="EMBL" id="KWV86409.1"/>
    </source>
</evidence>
<comment type="caution">
    <text evidence="1">The sequence shown here is derived from an EMBL/GenBank/DDBJ whole genome shotgun (WGS) entry which is preliminary data.</text>
</comment>
<dbReference type="Proteomes" id="UP000061348">
    <property type="component" value="Unassembled WGS sequence"/>
</dbReference>
<sequence length="249" mass="26488">MGFRQVFVVGAVPFDQVGNGVQAQAVNSQVEPIAHHRQHRFHDLRVIKVEVGLVRVKAVPEVLAGHRVPGPVGLFGVEKNNACAVVFLVIIRPHVEIPCGRAWLGLARALEPGVLVGGVVDHQFSDHAQPALVGLGNKALGVGHRPVVAVHAAVFGNVVAVITPGRRVERQQPDGVHAEVGDVVELGDQPGKVTNAVVVGVEIGFDVNLVDHRVFVPERVFDKGGCLGFLGHCKLLKIQSSRGSFPRSA</sequence>
<evidence type="ECO:0000313" key="2">
    <source>
        <dbReference type="Proteomes" id="UP000061348"/>
    </source>
</evidence>
<proteinExistence type="predicted"/>
<accession>A0A120G6Z2</accession>